<gene>
    <name evidence="3" type="ORF">EXE59_16385</name>
</gene>
<feature type="transmembrane region" description="Helical" evidence="2">
    <location>
        <begin position="67"/>
        <end position="92"/>
    </location>
</feature>
<evidence type="ECO:0000313" key="3">
    <source>
        <dbReference type="EMBL" id="TGN65362.1"/>
    </source>
</evidence>
<protein>
    <submittedName>
        <fullName evidence="3">DUF4386 domain-containing protein</fullName>
    </submittedName>
</protein>
<evidence type="ECO:0000256" key="2">
    <source>
        <dbReference type="SAM" id="Phobius"/>
    </source>
</evidence>
<dbReference type="Proteomes" id="UP000297496">
    <property type="component" value="Unassembled WGS sequence"/>
</dbReference>
<comment type="caution">
    <text evidence="3">The sequence shown here is derived from an EMBL/GenBank/DDBJ whole genome shotgun (WGS) entry which is preliminary data.</text>
</comment>
<evidence type="ECO:0000313" key="4">
    <source>
        <dbReference type="Proteomes" id="UP000297496"/>
    </source>
</evidence>
<feature type="transmembrane region" description="Helical" evidence="2">
    <location>
        <begin position="153"/>
        <end position="175"/>
    </location>
</feature>
<dbReference type="InterPro" id="IPR025495">
    <property type="entry name" value="DUF4386"/>
</dbReference>
<keyword evidence="2" id="KW-0812">Transmembrane</keyword>
<feature type="region of interest" description="Disordered" evidence="1">
    <location>
        <begin position="1"/>
        <end position="21"/>
    </location>
</feature>
<accession>A0A4Z1C7D5</accession>
<feature type="transmembrane region" description="Helical" evidence="2">
    <location>
        <begin position="25"/>
        <end position="47"/>
    </location>
</feature>
<feature type="transmembrane region" description="Helical" evidence="2">
    <location>
        <begin position="212"/>
        <end position="234"/>
    </location>
</feature>
<keyword evidence="4" id="KW-1185">Reference proteome</keyword>
<dbReference type="RefSeq" id="WP_135839859.1">
    <property type="nucleotide sequence ID" value="NZ_SRRO01000001.1"/>
</dbReference>
<sequence length="253" mass="26249">MQTSNTPDHTRPPTFQPPRAPFRGVATTAGVMYLITIVASIPAQFVSYAPVLNNADYVLGAGADTRVMWGGLLEVITALACIGTAVVLFPVVRRQHEGAALGFVTARVFEASLIITGVVAMLSVVTLRQPSASGADAAARLVTSEALVAAHDWTFILGPGVMPGINAVLLGYVMYRSGLVPRAIPAIGLLGAPLFLVAGAATVVGVNEPGSVWTALATLPIFAWEASLGVWLTARGFKADAVRRLCAGDQASV</sequence>
<proteinExistence type="predicted"/>
<name>A0A4Z1C7D5_9ACTN</name>
<keyword evidence="2" id="KW-1133">Transmembrane helix</keyword>
<dbReference type="Pfam" id="PF14329">
    <property type="entry name" value="DUF4386"/>
    <property type="match status" value="1"/>
</dbReference>
<feature type="transmembrane region" description="Helical" evidence="2">
    <location>
        <begin position="104"/>
        <end position="125"/>
    </location>
</feature>
<reference evidence="3 4" key="1">
    <citation type="submission" date="2019-04" db="EMBL/GenBank/DDBJ databases">
        <title>Three New Species of Nocardioides, Nocardioides euryhalodurans sp. nov., Nocardioides seonyuensis sp. nov. and Nocardioides eburneoflavus sp. nov. Isolated from Soil.</title>
        <authorList>
            <person name="Roh S.G."/>
            <person name="Lee C."/>
            <person name="Kim M.-K."/>
            <person name="Kim S.B."/>
        </authorList>
    </citation>
    <scope>NUCLEOTIDE SEQUENCE [LARGE SCALE GENOMIC DNA]</scope>
    <source>
        <strain evidence="3 4">MMS17-SY213</strain>
    </source>
</reference>
<keyword evidence="2" id="KW-0472">Membrane</keyword>
<organism evidence="3 4">
    <name type="scientific">Nocardioides eburneiflavus</name>
    <dbReference type="NCBI Taxonomy" id="2518372"/>
    <lineage>
        <taxon>Bacteria</taxon>
        <taxon>Bacillati</taxon>
        <taxon>Actinomycetota</taxon>
        <taxon>Actinomycetes</taxon>
        <taxon>Propionibacteriales</taxon>
        <taxon>Nocardioidaceae</taxon>
        <taxon>Nocardioides</taxon>
    </lineage>
</organism>
<feature type="transmembrane region" description="Helical" evidence="2">
    <location>
        <begin position="187"/>
        <end position="206"/>
    </location>
</feature>
<evidence type="ECO:0000256" key="1">
    <source>
        <dbReference type="SAM" id="MobiDB-lite"/>
    </source>
</evidence>
<dbReference type="EMBL" id="SRRO01000001">
    <property type="protein sequence ID" value="TGN65362.1"/>
    <property type="molecule type" value="Genomic_DNA"/>
</dbReference>
<dbReference type="AlphaFoldDB" id="A0A4Z1C7D5"/>
<dbReference type="OrthoDB" id="1176146at2"/>